<comment type="caution">
    <text evidence="5">The sequence shown here is derived from an EMBL/GenBank/DDBJ whole genome shotgun (WGS) entry which is preliminary data.</text>
</comment>
<dbReference type="PROSITE" id="PS51891">
    <property type="entry name" value="CENP_V_GFA"/>
    <property type="match status" value="1"/>
</dbReference>
<dbReference type="Pfam" id="PF04828">
    <property type="entry name" value="GFA"/>
    <property type="match status" value="1"/>
</dbReference>
<dbReference type="EMBL" id="VTPU01000007">
    <property type="protein sequence ID" value="TZG39904.1"/>
    <property type="molecule type" value="Genomic_DNA"/>
</dbReference>
<dbReference type="PANTHER" id="PTHR28620:SF1">
    <property type="entry name" value="CENP-V_GFA DOMAIN-CONTAINING PROTEIN"/>
    <property type="match status" value="1"/>
</dbReference>
<sequence>MELSCDCGNIEISVTKPDQVTVCNCAICSRYQSLWGYYSPGEVKVRMGGMGVDAYRRGDREIEFVRCANCGCVTHYRTLPGDDDPLMAVNFRMAHEELENVSVRYNNGKDA</sequence>
<keyword evidence="2" id="KW-0479">Metal-binding</keyword>
<evidence type="ECO:0000256" key="3">
    <source>
        <dbReference type="ARBA" id="ARBA00022833"/>
    </source>
</evidence>
<keyword evidence="6" id="KW-1185">Reference proteome</keyword>
<gene>
    <name evidence="5" type="ORF">FZZ93_09025</name>
</gene>
<dbReference type="Proteomes" id="UP000324260">
    <property type="component" value="Unassembled WGS sequence"/>
</dbReference>
<reference evidence="5 6" key="1">
    <citation type="submission" date="2019-08" db="EMBL/GenBank/DDBJ databases">
        <title>Draft Genome Sequence of Halomonas eurihalina Isolated from Preserved Hide-surface.</title>
        <authorList>
            <person name="Hussain S.A."/>
            <person name="Xu A."/>
            <person name="Sarker M."/>
            <person name="Sommers C."/>
        </authorList>
    </citation>
    <scope>NUCLEOTIDE SEQUENCE [LARGE SCALE GENOMIC DNA]</scope>
    <source>
        <strain evidence="5 6">MS1</strain>
    </source>
</reference>
<evidence type="ECO:0000313" key="6">
    <source>
        <dbReference type="Proteomes" id="UP000324260"/>
    </source>
</evidence>
<dbReference type="InterPro" id="IPR011057">
    <property type="entry name" value="Mss4-like_sf"/>
</dbReference>
<dbReference type="InterPro" id="IPR052355">
    <property type="entry name" value="CENP-V-like"/>
</dbReference>
<organism evidence="5 6">
    <name type="scientific">Halomonas eurihalina</name>
    <dbReference type="NCBI Taxonomy" id="42566"/>
    <lineage>
        <taxon>Bacteria</taxon>
        <taxon>Pseudomonadati</taxon>
        <taxon>Pseudomonadota</taxon>
        <taxon>Gammaproteobacteria</taxon>
        <taxon>Oceanospirillales</taxon>
        <taxon>Halomonadaceae</taxon>
        <taxon>Halomonas</taxon>
    </lineage>
</organism>
<comment type="similarity">
    <text evidence="1">Belongs to the Gfa family.</text>
</comment>
<keyword evidence="3" id="KW-0862">Zinc</keyword>
<evidence type="ECO:0000256" key="2">
    <source>
        <dbReference type="ARBA" id="ARBA00022723"/>
    </source>
</evidence>
<dbReference type="GO" id="GO:0016846">
    <property type="term" value="F:carbon-sulfur lyase activity"/>
    <property type="evidence" value="ECO:0007669"/>
    <property type="project" value="InterPro"/>
</dbReference>
<proteinExistence type="inferred from homology"/>
<dbReference type="PANTHER" id="PTHR28620">
    <property type="entry name" value="CENTROMERE PROTEIN V"/>
    <property type="match status" value="1"/>
</dbReference>
<protein>
    <submittedName>
        <fullName evidence="5">Aldehyde-activating protein</fullName>
    </submittedName>
</protein>
<evidence type="ECO:0000256" key="1">
    <source>
        <dbReference type="ARBA" id="ARBA00005495"/>
    </source>
</evidence>
<evidence type="ECO:0000259" key="4">
    <source>
        <dbReference type="PROSITE" id="PS51891"/>
    </source>
</evidence>
<dbReference type="InterPro" id="IPR006913">
    <property type="entry name" value="CENP-V/GFA"/>
</dbReference>
<dbReference type="SUPFAM" id="SSF51316">
    <property type="entry name" value="Mss4-like"/>
    <property type="match status" value="1"/>
</dbReference>
<name>A0A5D9D7H1_HALER</name>
<dbReference type="GO" id="GO:0046872">
    <property type="term" value="F:metal ion binding"/>
    <property type="evidence" value="ECO:0007669"/>
    <property type="project" value="UniProtKB-KW"/>
</dbReference>
<dbReference type="OrthoDB" id="4188830at2"/>
<feature type="domain" description="CENP-V/GFA" evidence="4">
    <location>
        <begin position="1"/>
        <end position="111"/>
    </location>
</feature>
<dbReference type="AlphaFoldDB" id="A0A5D9D7H1"/>
<dbReference type="Gene3D" id="2.170.150.70">
    <property type="match status" value="1"/>
</dbReference>
<evidence type="ECO:0000313" key="5">
    <source>
        <dbReference type="EMBL" id="TZG39904.1"/>
    </source>
</evidence>
<accession>A0A5D9D7H1</accession>